<sequence>MSAPNVNVEVQKTGSESSLSLLRRFSKRVQSSGVLTKKRSLRYKTRTQSPLKRKMNTLKFIERTAEREKLAKLGKLPVEKKRGRR</sequence>
<dbReference type="AlphaFoldDB" id="A0A0G1XYN2"/>
<protein>
    <recommendedName>
        <fullName evidence="3">30S ribosomal protein S21</fullName>
    </recommendedName>
</protein>
<gene>
    <name evidence="1" type="ORF">UY81_C0032G0004</name>
</gene>
<dbReference type="Proteomes" id="UP000034290">
    <property type="component" value="Unassembled WGS sequence"/>
</dbReference>
<dbReference type="EMBL" id="LCRM01000032">
    <property type="protein sequence ID" value="KKW36091.1"/>
    <property type="molecule type" value="Genomic_DNA"/>
</dbReference>
<accession>A0A0G1XYN2</accession>
<organism evidence="1 2">
    <name type="scientific">Candidatus Giovannonibacteria bacterium GW2011_GWA2_53_7</name>
    <dbReference type="NCBI Taxonomy" id="1618650"/>
    <lineage>
        <taxon>Bacteria</taxon>
        <taxon>Candidatus Giovannoniibacteriota</taxon>
    </lineage>
</organism>
<evidence type="ECO:0000313" key="1">
    <source>
        <dbReference type="EMBL" id="KKW36091.1"/>
    </source>
</evidence>
<evidence type="ECO:0000313" key="2">
    <source>
        <dbReference type="Proteomes" id="UP000034290"/>
    </source>
</evidence>
<reference evidence="1 2" key="1">
    <citation type="journal article" date="2015" name="Nature">
        <title>rRNA introns, odd ribosomes, and small enigmatic genomes across a large radiation of phyla.</title>
        <authorList>
            <person name="Brown C.T."/>
            <person name="Hug L.A."/>
            <person name="Thomas B.C."/>
            <person name="Sharon I."/>
            <person name="Castelle C.J."/>
            <person name="Singh A."/>
            <person name="Wilkins M.J."/>
            <person name="Williams K.H."/>
            <person name="Banfield J.F."/>
        </authorList>
    </citation>
    <scope>NUCLEOTIDE SEQUENCE [LARGE SCALE GENOMIC DNA]</scope>
</reference>
<name>A0A0G1XYN2_9BACT</name>
<evidence type="ECO:0008006" key="3">
    <source>
        <dbReference type="Google" id="ProtNLM"/>
    </source>
</evidence>
<comment type="caution">
    <text evidence="1">The sequence shown here is derived from an EMBL/GenBank/DDBJ whole genome shotgun (WGS) entry which is preliminary data.</text>
</comment>
<proteinExistence type="predicted"/>